<feature type="compositionally biased region" description="Basic and acidic residues" evidence="8">
    <location>
        <begin position="145"/>
        <end position="155"/>
    </location>
</feature>
<comment type="subcellular location">
    <subcellularLocation>
        <location evidence="1">Nucleus</location>
    </subcellularLocation>
</comment>
<dbReference type="Gene3D" id="2.130.10.10">
    <property type="entry name" value="YVTN repeat-like/Quinoprotein amine dehydrogenase"/>
    <property type="match status" value="1"/>
</dbReference>
<evidence type="ECO:0000256" key="7">
    <source>
        <dbReference type="PROSITE-ProRule" id="PRU00221"/>
    </source>
</evidence>
<dbReference type="PANTHER" id="PTHR22846">
    <property type="entry name" value="WD40 REPEAT PROTEIN"/>
    <property type="match status" value="1"/>
</dbReference>
<dbReference type="InterPro" id="IPR001680">
    <property type="entry name" value="WD40_rpt"/>
</dbReference>
<feature type="repeat" description="WD" evidence="7">
    <location>
        <begin position="368"/>
        <end position="409"/>
    </location>
</feature>
<dbReference type="STRING" id="796925.A0A137P4Z6"/>
<dbReference type="InterPro" id="IPR036322">
    <property type="entry name" value="WD40_repeat_dom_sf"/>
</dbReference>
<evidence type="ECO:0000313" key="10">
    <source>
        <dbReference type="Proteomes" id="UP000070444"/>
    </source>
</evidence>
<keyword evidence="5" id="KW-0804">Transcription</keyword>
<keyword evidence="6" id="KW-0539">Nucleus</keyword>
<evidence type="ECO:0000256" key="2">
    <source>
        <dbReference type="ARBA" id="ARBA00022574"/>
    </source>
</evidence>
<evidence type="ECO:0000256" key="3">
    <source>
        <dbReference type="ARBA" id="ARBA00022737"/>
    </source>
</evidence>
<feature type="repeat" description="WD" evidence="7">
    <location>
        <begin position="244"/>
        <end position="275"/>
    </location>
</feature>
<gene>
    <name evidence="9" type="ORF">CONCODRAFT_85523</name>
</gene>
<dbReference type="OrthoDB" id="1367865at2759"/>
<feature type="region of interest" description="Disordered" evidence="8">
    <location>
        <begin position="76"/>
        <end position="173"/>
    </location>
</feature>
<keyword evidence="10" id="KW-1185">Reference proteome</keyword>
<dbReference type="SMART" id="SM00667">
    <property type="entry name" value="LisH"/>
    <property type="match status" value="1"/>
</dbReference>
<dbReference type="PANTHER" id="PTHR22846:SF2">
    <property type="entry name" value="F-BOX-LIKE_WD REPEAT-CONTAINING PROTEIN EBI"/>
    <property type="match status" value="1"/>
</dbReference>
<evidence type="ECO:0000313" key="9">
    <source>
        <dbReference type="EMBL" id="KXN70092.1"/>
    </source>
</evidence>
<dbReference type="PROSITE" id="PS50896">
    <property type="entry name" value="LISH"/>
    <property type="match status" value="1"/>
</dbReference>
<feature type="compositionally biased region" description="Low complexity" evidence="8">
    <location>
        <begin position="110"/>
        <end position="128"/>
    </location>
</feature>
<dbReference type="OMA" id="VESQCCH"/>
<dbReference type="CDD" id="cd00200">
    <property type="entry name" value="WD40"/>
    <property type="match status" value="1"/>
</dbReference>
<dbReference type="GO" id="GO:0000118">
    <property type="term" value="C:histone deacetylase complex"/>
    <property type="evidence" value="ECO:0007669"/>
    <property type="project" value="TreeGrafter"/>
</dbReference>
<evidence type="ECO:0000256" key="1">
    <source>
        <dbReference type="ARBA" id="ARBA00004123"/>
    </source>
</evidence>
<feature type="repeat" description="WD" evidence="7">
    <location>
        <begin position="461"/>
        <end position="502"/>
    </location>
</feature>
<dbReference type="InterPro" id="IPR019775">
    <property type="entry name" value="WD40_repeat_CS"/>
</dbReference>
<dbReference type="EMBL" id="KQ964513">
    <property type="protein sequence ID" value="KXN70092.1"/>
    <property type="molecule type" value="Genomic_DNA"/>
</dbReference>
<keyword evidence="4" id="KW-0805">Transcription regulation</keyword>
<keyword evidence="2 7" id="KW-0853">WD repeat</keyword>
<evidence type="ECO:0000256" key="6">
    <source>
        <dbReference type="ARBA" id="ARBA00023242"/>
    </source>
</evidence>
<dbReference type="PROSITE" id="PS50082">
    <property type="entry name" value="WD_REPEATS_2"/>
    <property type="match status" value="6"/>
</dbReference>
<proteinExistence type="predicted"/>
<feature type="repeat" description="WD" evidence="7">
    <location>
        <begin position="192"/>
        <end position="234"/>
    </location>
</feature>
<dbReference type="InterPro" id="IPR015943">
    <property type="entry name" value="WD40/YVTN_repeat-like_dom_sf"/>
</dbReference>
<evidence type="ECO:0000256" key="4">
    <source>
        <dbReference type="ARBA" id="ARBA00023015"/>
    </source>
</evidence>
<dbReference type="InterPro" id="IPR006594">
    <property type="entry name" value="LisH"/>
</dbReference>
<dbReference type="Proteomes" id="UP000070444">
    <property type="component" value="Unassembled WGS sequence"/>
</dbReference>
<reference evidence="9 10" key="1">
    <citation type="journal article" date="2015" name="Genome Biol. Evol.">
        <title>Phylogenomic analyses indicate that early fungi evolved digesting cell walls of algal ancestors of land plants.</title>
        <authorList>
            <person name="Chang Y."/>
            <person name="Wang S."/>
            <person name="Sekimoto S."/>
            <person name="Aerts A.L."/>
            <person name="Choi C."/>
            <person name="Clum A."/>
            <person name="LaButti K.M."/>
            <person name="Lindquist E.A."/>
            <person name="Yee Ngan C."/>
            <person name="Ohm R.A."/>
            <person name="Salamov A.A."/>
            <person name="Grigoriev I.V."/>
            <person name="Spatafora J.W."/>
            <person name="Berbee M.L."/>
        </authorList>
    </citation>
    <scope>NUCLEOTIDE SEQUENCE [LARGE SCALE GENOMIC DNA]</scope>
    <source>
        <strain evidence="9 10">NRRL 28638</strain>
    </source>
</reference>
<feature type="repeat" description="WD" evidence="7">
    <location>
        <begin position="410"/>
        <end position="460"/>
    </location>
</feature>
<dbReference type="PROSITE" id="PS00678">
    <property type="entry name" value="WD_REPEATS_1"/>
    <property type="match status" value="4"/>
</dbReference>
<dbReference type="SMART" id="SM00320">
    <property type="entry name" value="WD40"/>
    <property type="match status" value="8"/>
</dbReference>
<dbReference type="AlphaFoldDB" id="A0A137P4Z6"/>
<dbReference type="GO" id="GO:0003714">
    <property type="term" value="F:transcription corepressor activity"/>
    <property type="evidence" value="ECO:0007669"/>
    <property type="project" value="InterPro"/>
</dbReference>
<dbReference type="Gene3D" id="1.20.960.30">
    <property type="match status" value="1"/>
</dbReference>
<dbReference type="GO" id="GO:0006357">
    <property type="term" value="P:regulation of transcription by RNA polymerase II"/>
    <property type="evidence" value="ECO:0007669"/>
    <property type="project" value="TreeGrafter"/>
</dbReference>
<organism evidence="9 10">
    <name type="scientific">Conidiobolus coronatus (strain ATCC 28846 / CBS 209.66 / NRRL 28638)</name>
    <name type="common">Delacroixia coronata</name>
    <dbReference type="NCBI Taxonomy" id="796925"/>
    <lineage>
        <taxon>Eukaryota</taxon>
        <taxon>Fungi</taxon>
        <taxon>Fungi incertae sedis</taxon>
        <taxon>Zoopagomycota</taxon>
        <taxon>Entomophthoromycotina</taxon>
        <taxon>Entomophthoromycetes</taxon>
        <taxon>Entomophthorales</taxon>
        <taxon>Ancylistaceae</taxon>
        <taxon>Conidiobolus</taxon>
    </lineage>
</organism>
<protein>
    <submittedName>
        <fullName evidence="9">WD40 repeat-like protein</fullName>
    </submittedName>
</protein>
<dbReference type="Pfam" id="PF08513">
    <property type="entry name" value="LisH"/>
    <property type="match status" value="1"/>
</dbReference>
<dbReference type="InterPro" id="IPR020472">
    <property type="entry name" value="WD40_PAC1"/>
</dbReference>
<name>A0A137P4Z6_CONC2</name>
<keyword evidence="3" id="KW-0677">Repeat</keyword>
<accession>A0A137P4Z6</accession>
<feature type="repeat" description="WD" evidence="7">
    <location>
        <begin position="285"/>
        <end position="326"/>
    </location>
</feature>
<dbReference type="Pfam" id="PF00400">
    <property type="entry name" value="WD40"/>
    <property type="match status" value="8"/>
</dbReference>
<dbReference type="FunFam" id="2.130.10.10:FF:000218">
    <property type="entry name" value="WD40 repeat-containing protein HOS15"/>
    <property type="match status" value="1"/>
</dbReference>
<dbReference type="PROSITE" id="PS50294">
    <property type="entry name" value="WD_REPEATS_REGION"/>
    <property type="match status" value="5"/>
</dbReference>
<dbReference type="PRINTS" id="PR00320">
    <property type="entry name" value="GPROTEINBRPT"/>
</dbReference>
<dbReference type="SUPFAM" id="SSF50978">
    <property type="entry name" value="WD40 repeat-like"/>
    <property type="match status" value="1"/>
</dbReference>
<evidence type="ECO:0000256" key="8">
    <source>
        <dbReference type="SAM" id="MobiDB-lite"/>
    </source>
</evidence>
<evidence type="ECO:0000256" key="5">
    <source>
        <dbReference type="ARBA" id="ARBA00023163"/>
    </source>
</evidence>
<feature type="compositionally biased region" description="Low complexity" evidence="8">
    <location>
        <begin position="79"/>
        <end position="90"/>
    </location>
</feature>
<sequence length="542" mass="60255">MKLSTMKFDSNDLNCYLYRYLLESGFQHSAFAFHHESKLEEFEDKKQAIAPGALVSLIQQGLLYQKLQEQMDNDNLPEISISNNNSNNNNTYEDKVDKGPVNKKPKLKAIPKSPSSNNNQQQNLITNLNKKEKSKLSSEVSSGGNKEKKIRKENSNSELVIKSGGKSDYNNQELEPKKVKQSSILSLNSLVLSGHQAEVFVCAWNPSNPFCVASGSGDSTVRIWNLSTNSLQSENYIVLNHQPSSNENKDVTTLDWNSSGTCLATGSYDGQARIWTNSGDLKFVLDKHTGPIFSLKWNKKENLLITASADNTIIVWDTTNGEMKYQLKNHTAAAMDLDWLDNSTFASCSSDKSIYVYKVGSSKPIKTFLGHTSEVNTIKWDPTKKLLASCSDDFTAKIWDMESDSPIVNLVGHDKEIYTIAWSPINNENSNNSSRSILATASFDCTSRLWDATTGECLHKLQGHTEPVYSIAFSPDAKYIASASWDHTLHIWSVEDGSIVKTYKGNSGIFEVDWSPTGELIAACLSDYTVVILDLKKSSSIN</sequence>
<dbReference type="InterPro" id="IPR045183">
    <property type="entry name" value="Ebi-like"/>
</dbReference>